<reference evidence="1 2" key="1">
    <citation type="submission" date="2023-02" db="EMBL/GenBank/DDBJ databases">
        <title>Genome sequencing required for Actinomycetospora new species description.</title>
        <authorList>
            <person name="Saimee Y."/>
            <person name="Duangmal K."/>
        </authorList>
    </citation>
    <scope>NUCLEOTIDE SEQUENCE [LARGE SCALE GENOMIC DNA]</scope>
    <source>
        <strain evidence="1 2">DW7H6</strain>
    </source>
</reference>
<gene>
    <name evidence="1" type="ORF">PGB27_19290</name>
</gene>
<proteinExistence type="predicted"/>
<protein>
    <recommendedName>
        <fullName evidence="3">TetR family transcriptional regulator</fullName>
    </recommendedName>
</protein>
<accession>A0ABT5SXM1</accession>
<comment type="caution">
    <text evidence="1">The sequence shown here is derived from an EMBL/GenBank/DDBJ whole genome shotgun (WGS) entry which is preliminary data.</text>
</comment>
<evidence type="ECO:0000313" key="1">
    <source>
        <dbReference type="EMBL" id="MDD7967489.1"/>
    </source>
</evidence>
<dbReference type="EMBL" id="JAQZAO010000008">
    <property type="protein sequence ID" value="MDD7967489.1"/>
    <property type="molecule type" value="Genomic_DNA"/>
</dbReference>
<name>A0ABT5SXM1_9PSEU</name>
<sequence length="40" mass="4348">MFPTITALRPLLTTGGGDERDAWKLRVIVDGLLARSRPPG</sequence>
<keyword evidence="2" id="KW-1185">Reference proteome</keyword>
<organism evidence="1 2">
    <name type="scientific">Actinomycetospora lemnae</name>
    <dbReference type="NCBI Taxonomy" id="3019891"/>
    <lineage>
        <taxon>Bacteria</taxon>
        <taxon>Bacillati</taxon>
        <taxon>Actinomycetota</taxon>
        <taxon>Actinomycetes</taxon>
        <taxon>Pseudonocardiales</taxon>
        <taxon>Pseudonocardiaceae</taxon>
        <taxon>Actinomycetospora</taxon>
    </lineage>
</organism>
<evidence type="ECO:0008006" key="3">
    <source>
        <dbReference type="Google" id="ProtNLM"/>
    </source>
</evidence>
<evidence type="ECO:0000313" key="2">
    <source>
        <dbReference type="Proteomes" id="UP001300763"/>
    </source>
</evidence>
<dbReference type="Proteomes" id="UP001300763">
    <property type="component" value="Unassembled WGS sequence"/>
</dbReference>